<dbReference type="EMBL" id="GBRH01164673">
    <property type="protein sequence ID" value="JAE33223.1"/>
    <property type="molecule type" value="Transcribed_RNA"/>
</dbReference>
<evidence type="ECO:0000256" key="1">
    <source>
        <dbReference type="SAM" id="Phobius"/>
    </source>
</evidence>
<proteinExistence type="predicted"/>
<accession>A0A0A9HK00</accession>
<feature type="transmembrane region" description="Helical" evidence="1">
    <location>
        <begin position="41"/>
        <end position="62"/>
    </location>
</feature>
<organism evidence="2">
    <name type="scientific">Arundo donax</name>
    <name type="common">Giant reed</name>
    <name type="synonym">Donax arundinaceus</name>
    <dbReference type="NCBI Taxonomy" id="35708"/>
    <lineage>
        <taxon>Eukaryota</taxon>
        <taxon>Viridiplantae</taxon>
        <taxon>Streptophyta</taxon>
        <taxon>Embryophyta</taxon>
        <taxon>Tracheophyta</taxon>
        <taxon>Spermatophyta</taxon>
        <taxon>Magnoliopsida</taxon>
        <taxon>Liliopsida</taxon>
        <taxon>Poales</taxon>
        <taxon>Poaceae</taxon>
        <taxon>PACMAD clade</taxon>
        <taxon>Arundinoideae</taxon>
        <taxon>Arundineae</taxon>
        <taxon>Arundo</taxon>
    </lineage>
</organism>
<protein>
    <submittedName>
        <fullName evidence="2">Uncharacterized protein</fullName>
    </submittedName>
</protein>
<reference evidence="2" key="2">
    <citation type="journal article" date="2015" name="Data Brief">
        <title>Shoot transcriptome of the giant reed, Arundo donax.</title>
        <authorList>
            <person name="Barrero R.A."/>
            <person name="Guerrero F.D."/>
            <person name="Moolhuijzen P."/>
            <person name="Goolsby J.A."/>
            <person name="Tidwell J."/>
            <person name="Bellgard S.E."/>
            <person name="Bellgard M.I."/>
        </authorList>
    </citation>
    <scope>NUCLEOTIDE SEQUENCE</scope>
    <source>
        <tissue evidence="2">Shoot tissue taken approximately 20 cm above the soil surface</tissue>
    </source>
</reference>
<sequence length="131" mass="15337">MLSYLRRLFGYPVAFFFVKENFDFAQSHLDSCLYGACHRSIFIHLFVASLCGYAFVFQNTWMCCKLKFLEQKSYLIGLAVSQETVARCDANLHILFVHFVRTRCLIIFNIQTRIFICGFYSEPFNGVTRIK</sequence>
<keyword evidence="1" id="KW-0812">Transmembrane</keyword>
<name>A0A0A9HK00_ARUDO</name>
<reference evidence="2" key="1">
    <citation type="submission" date="2014-09" db="EMBL/GenBank/DDBJ databases">
        <authorList>
            <person name="Magalhaes I.L.F."/>
            <person name="Oliveira U."/>
            <person name="Santos F.R."/>
            <person name="Vidigal T.H.D.A."/>
            <person name="Brescovit A.D."/>
            <person name="Santos A.J."/>
        </authorList>
    </citation>
    <scope>NUCLEOTIDE SEQUENCE</scope>
    <source>
        <tissue evidence="2">Shoot tissue taken approximately 20 cm above the soil surface</tissue>
    </source>
</reference>
<keyword evidence="1" id="KW-0472">Membrane</keyword>
<keyword evidence="1" id="KW-1133">Transmembrane helix</keyword>
<evidence type="ECO:0000313" key="2">
    <source>
        <dbReference type="EMBL" id="JAE33223.1"/>
    </source>
</evidence>
<dbReference type="AlphaFoldDB" id="A0A0A9HK00"/>